<comment type="caution">
    <text evidence="3">The sequence shown here is derived from an EMBL/GenBank/DDBJ whole genome shotgun (WGS) entry which is preliminary data.</text>
</comment>
<protein>
    <recommendedName>
        <fullName evidence="5">Glutathione S-transferase</fullName>
    </recommendedName>
</protein>
<organism evidence="3 4">
    <name type="scientific">Trametes cubensis</name>
    <dbReference type="NCBI Taxonomy" id="1111947"/>
    <lineage>
        <taxon>Eukaryota</taxon>
        <taxon>Fungi</taxon>
        <taxon>Dikarya</taxon>
        <taxon>Basidiomycota</taxon>
        <taxon>Agaricomycotina</taxon>
        <taxon>Agaricomycetes</taxon>
        <taxon>Polyporales</taxon>
        <taxon>Polyporaceae</taxon>
        <taxon>Trametes</taxon>
    </lineage>
</organism>
<evidence type="ECO:0008006" key="5">
    <source>
        <dbReference type="Google" id="ProtNLM"/>
    </source>
</evidence>
<reference evidence="3" key="1">
    <citation type="submission" date="2022-11" db="EMBL/GenBank/DDBJ databases">
        <title>Genome Sequence of Cubamyces cubensis.</title>
        <authorList>
            <person name="Buettner E."/>
        </authorList>
    </citation>
    <scope>NUCLEOTIDE SEQUENCE</scope>
    <source>
        <strain evidence="3">MPL-01</strain>
    </source>
</reference>
<evidence type="ECO:0000259" key="1">
    <source>
        <dbReference type="PROSITE" id="PS50404"/>
    </source>
</evidence>
<dbReference type="PROSITE" id="PS50405">
    <property type="entry name" value="GST_CTER"/>
    <property type="match status" value="1"/>
</dbReference>
<dbReference type="SUPFAM" id="SSF47616">
    <property type="entry name" value="GST C-terminal domain-like"/>
    <property type="match status" value="1"/>
</dbReference>
<dbReference type="PANTHER" id="PTHR11571">
    <property type="entry name" value="GLUTATHIONE S-TRANSFERASE"/>
    <property type="match status" value="1"/>
</dbReference>
<evidence type="ECO:0000313" key="3">
    <source>
        <dbReference type="EMBL" id="KAJ8502276.1"/>
    </source>
</evidence>
<dbReference type="GO" id="GO:0006749">
    <property type="term" value="P:glutathione metabolic process"/>
    <property type="evidence" value="ECO:0007669"/>
    <property type="project" value="TreeGrafter"/>
</dbReference>
<dbReference type="FunFam" id="1.20.1050.10:FF:000051">
    <property type="entry name" value="Glutathione S-transferase"/>
    <property type="match status" value="1"/>
</dbReference>
<dbReference type="InterPro" id="IPR036249">
    <property type="entry name" value="Thioredoxin-like_sf"/>
</dbReference>
<dbReference type="Pfam" id="PF14497">
    <property type="entry name" value="GST_C_3"/>
    <property type="match status" value="1"/>
</dbReference>
<keyword evidence="4" id="KW-1185">Reference proteome</keyword>
<dbReference type="Gene3D" id="1.20.1050.10">
    <property type="match status" value="1"/>
</dbReference>
<dbReference type="GO" id="GO:0004364">
    <property type="term" value="F:glutathione transferase activity"/>
    <property type="evidence" value="ECO:0007669"/>
    <property type="project" value="TreeGrafter"/>
</dbReference>
<name>A0AAD7U4P9_9APHY</name>
<feature type="domain" description="GST C-terminal" evidence="2">
    <location>
        <begin position="155"/>
        <end position="304"/>
    </location>
</feature>
<dbReference type="Gene3D" id="3.40.30.10">
    <property type="entry name" value="Glutaredoxin"/>
    <property type="match status" value="1"/>
</dbReference>
<dbReference type="PANTHER" id="PTHR11571:SF263">
    <property type="entry name" value="GLUTATHIONE S-TRANSFERASE"/>
    <property type="match status" value="1"/>
</dbReference>
<dbReference type="Proteomes" id="UP001215151">
    <property type="component" value="Unassembled WGS sequence"/>
</dbReference>
<dbReference type="InterPro" id="IPR050213">
    <property type="entry name" value="GST_superfamily"/>
</dbReference>
<accession>A0AAD7U4P9</accession>
<dbReference type="PROSITE" id="PS50404">
    <property type="entry name" value="GST_NTER"/>
    <property type="match status" value="1"/>
</dbReference>
<evidence type="ECO:0000259" key="2">
    <source>
        <dbReference type="PROSITE" id="PS50405"/>
    </source>
</evidence>
<dbReference type="InterPro" id="IPR004046">
    <property type="entry name" value="GST_C"/>
</dbReference>
<proteinExistence type="predicted"/>
<dbReference type="InterPro" id="IPR004045">
    <property type="entry name" value="Glutathione_S-Trfase_N"/>
</dbReference>
<dbReference type="InterPro" id="IPR010987">
    <property type="entry name" value="Glutathione-S-Trfase_C-like"/>
</dbReference>
<dbReference type="EMBL" id="JAPEVG010000001">
    <property type="protein sequence ID" value="KAJ8502276.1"/>
    <property type="molecule type" value="Genomic_DNA"/>
</dbReference>
<dbReference type="AlphaFoldDB" id="A0AAD7U4P9"/>
<gene>
    <name evidence="3" type="ORF">ONZ51_g33</name>
</gene>
<dbReference type="InterPro" id="IPR036282">
    <property type="entry name" value="Glutathione-S-Trfase_C_sf"/>
</dbReference>
<sequence length="317" mass="35721">MSAFSLLTTTVRRLSAAAVIYNSTVLSGCRFAHTVMSPPKRKRTDDYVLYYWPGLPGRGEYVRLALEYAGIPYTEKSSNLMQILSSPEKIGTPPHFAPPALQLPSGRVISQTANILNHIAPRCGLAGEWGSKLNTHGEDARETVRALSEEEIERAEEERSVVNQLVMTALDFQNETHDVHHPIASSLYYEDQKEEAARAAKVFRESRIPRFLEYFEKVLASNPATAKHADNPHAQTYLVGARTTTADLILFHVIDGVAFQFPKRMAKLKESGRYDNVFKLHERVQGEKGIKEYIASGRRQKFGLGIFRHYEELDGEE</sequence>
<feature type="domain" description="GST N-terminal" evidence="1">
    <location>
        <begin position="45"/>
        <end position="127"/>
    </location>
</feature>
<evidence type="ECO:0000313" key="4">
    <source>
        <dbReference type="Proteomes" id="UP001215151"/>
    </source>
</evidence>
<dbReference type="SUPFAM" id="SSF52833">
    <property type="entry name" value="Thioredoxin-like"/>
    <property type="match status" value="1"/>
</dbReference>
<dbReference type="CDD" id="cd03192">
    <property type="entry name" value="GST_C_Sigma_like"/>
    <property type="match status" value="1"/>
</dbReference>